<evidence type="ECO:0000313" key="2">
    <source>
        <dbReference type="EMBL" id="KFD58579.1"/>
    </source>
</evidence>
<evidence type="ECO:0000313" key="4">
    <source>
        <dbReference type="Proteomes" id="UP000030764"/>
    </source>
</evidence>
<dbReference type="Proteomes" id="UP000030758">
    <property type="component" value="Unassembled WGS sequence"/>
</dbReference>
<accession>A0A085N996</accession>
<keyword evidence="4" id="KW-1185">Reference proteome</keyword>
<evidence type="ECO:0000313" key="3">
    <source>
        <dbReference type="EMBL" id="KFD66042.1"/>
    </source>
</evidence>
<dbReference type="Proteomes" id="UP000030764">
    <property type="component" value="Unassembled WGS sequence"/>
</dbReference>
<dbReference type="EMBL" id="KL367528">
    <property type="protein sequence ID" value="KFD66042.1"/>
    <property type="molecule type" value="Genomic_DNA"/>
</dbReference>
<organism evidence="3">
    <name type="scientific">Trichuris suis</name>
    <name type="common">pig whipworm</name>
    <dbReference type="NCBI Taxonomy" id="68888"/>
    <lineage>
        <taxon>Eukaryota</taxon>
        <taxon>Metazoa</taxon>
        <taxon>Ecdysozoa</taxon>
        <taxon>Nematoda</taxon>
        <taxon>Enoplea</taxon>
        <taxon>Dorylaimia</taxon>
        <taxon>Trichinellida</taxon>
        <taxon>Trichuridae</taxon>
        <taxon>Trichuris</taxon>
    </lineage>
</organism>
<feature type="compositionally biased region" description="Basic and acidic residues" evidence="1">
    <location>
        <begin position="45"/>
        <end position="56"/>
    </location>
</feature>
<sequence>MEHVSGGGKQVILPQRIADLNERPQINRSAAKEVDQEIQSNNQKQKREANQTDCCERTIANRPHS</sequence>
<gene>
    <name evidence="2" type="ORF">M513_00805</name>
    <name evidence="3" type="ORF">M514_00805</name>
</gene>
<proteinExistence type="predicted"/>
<dbReference type="AlphaFoldDB" id="A0A085N996"/>
<reference evidence="3 4" key="1">
    <citation type="journal article" date="2014" name="Nat. Genet.">
        <title>Genome and transcriptome of the porcine whipworm Trichuris suis.</title>
        <authorList>
            <person name="Jex A.R."/>
            <person name="Nejsum P."/>
            <person name="Schwarz E.M."/>
            <person name="Hu L."/>
            <person name="Young N.D."/>
            <person name="Hall R.S."/>
            <person name="Korhonen P.K."/>
            <person name="Liao S."/>
            <person name="Thamsborg S."/>
            <person name="Xia J."/>
            <person name="Xu P."/>
            <person name="Wang S."/>
            <person name="Scheerlinck J.P."/>
            <person name="Hofmann A."/>
            <person name="Sternberg P.W."/>
            <person name="Wang J."/>
            <person name="Gasser R.B."/>
        </authorList>
    </citation>
    <scope>NUCLEOTIDE SEQUENCE [LARGE SCALE GENOMIC DNA]</scope>
    <source>
        <strain evidence="3">DCEP-RM93F</strain>
        <strain evidence="2">DCEP-RM93M</strain>
    </source>
</reference>
<name>A0A085N996_9BILA</name>
<protein>
    <submittedName>
        <fullName evidence="3">Uncharacterized protein</fullName>
    </submittedName>
</protein>
<dbReference type="EMBL" id="KL363184">
    <property type="protein sequence ID" value="KFD58579.1"/>
    <property type="molecule type" value="Genomic_DNA"/>
</dbReference>
<feature type="region of interest" description="Disordered" evidence="1">
    <location>
        <begin position="29"/>
        <end position="65"/>
    </location>
</feature>
<evidence type="ECO:0000256" key="1">
    <source>
        <dbReference type="SAM" id="MobiDB-lite"/>
    </source>
</evidence>